<dbReference type="STRING" id="1192034.CAP_7116"/>
<name>A0A017SZU0_9BACT</name>
<dbReference type="Proteomes" id="UP000019678">
    <property type="component" value="Unassembled WGS sequence"/>
</dbReference>
<gene>
    <name evidence="2" type="ORF">CAP_7116</name>
</gene>
<evidence type="ECO:0000313" key="3">
    <source>
        <dbReference type="Proteomes" id="UP000019678"/>
    </source>
</evidence>
<reference evidence="2 3" key="1">
    <citation type="submission" date="2013-05" db="EMBL/GenBank/DDBJ databases">
        <title>Genome assembly of Chondromyces apiculatus DSM 436.</title>
        <authorList>
            <person name="Sharma G."/>
            <person name="Khatri I."/>
            <person name="Kaur C."/>
            <person name="Mayilraj S."/>
            <person name="Subramanian S."/>
        </authorList>
    </citation>
    <scope>NUCLEOTIDE SEQUENCE [LARGE SCALE GENOMIC DNA]</scope>
    <source>
        <strain evidence="2 3">DSM 436</strain>
    </source>
</reference>
<dbReference type="AlphaFoldDB" id="A0A017SZU0"/>
<dbReference type="EMBL" id="ASRX01000060">
    <property type="protein sequence ID" value="EYF02494.1"/>
    <property type="molecule type" value="Genomic_DNA"/>
</dbReference>
<evidence type="ECO:0000313" key="2">
    <source>
        <dbReference type="EMBL" id="EYF02494.1"/>
    </source>
</evidence>
<accession>A0A017SZU0</accession>
<feature type="region of interest" description="Disordered" evidence="1">
    <location>
        <begin position="1"/>
        <end position="22"/>
    </location>
</feature>
<evidence type="ECO:0000256" key="1">
    <source>
        <dbReference type="SAM" id="MobiDB-lite"/>
    </source>
</evidence>
<organism evidence="2 3">
    <name type="scientific">Chondromyces apiculatus DSM 436</name>
    <dbReference type="NCBI Taxonomy" id="1192034"/>
    <lineage>
        <taxon>Bacteria</taxon>
        <taxon>Pseudomonadati</taxon>
        <taxon>Myxococcota</taxon>
        <taxon>Polyangia</taxon>
        <taxon>Polyangiales</taxon>
        <taxon>Polyangiaceae</taxon>
        <taxon>Chondromyces</taxon>
    </lineage>
</organism>
<keyword evidence="3" id="KW-1185">Reference proteome</keyword>
<protein>
    <submittedName>
        <fullName evidence="2">Erythrocyte membrane protein 1</fullName>
    </submittedName>
</protein>
<sequence>MTTLVGASASRPAPMPPTHPTSTATLRSCIPFLLLLSAACGNVEADAMGAGDFEPADPGAFEVGSGEDDFEPVQPGAPLAIIGGRQGGYHIWISVRCGSCGPEMVLTYGVEDLDTGEALTPQGGIQSFEVLDEVNGWRLAAGLTAFLNTTDAHAHVGHRVRLWATGFMDDGSPLEAEVEAVISGVDYVDP</sequence>
<proteinExistence type="predicted"/>
<comment type="caution">
    <text evidence="2">The sequence shown here is derived from an EMBL/GenBank/DDBJ whole genome shotgun (WGS) entry which is preliminary data.</text>
</comment>